<sequence length="96" mass="10286">MGNSAIGTSAALPACCAPKKPLYARDLLADKQRRMPLLPALKSYLSLKSPALRNAGRLSVMLSVASLMGTALHLPKSYWILMTVLLVTQNGYGATR</sequence>
<protein>
    <submittedName>
        <fullName evidence="1">Inner membrane protein</fullName>
    </submittedName>
</protein>
<dbReference type="EMBL" id="UFZQ01000001">
    <property type="protein sequence ID" value="STE83008.1"/>
    <property type="molecule type" value="Genomic_DNA"/>
</dbReference>
<proteinExistence type="predicted"/>
<evidence type="ECO:0000313" key="1">
    <source>
        <dbReference type="EMBL" id="STE83008.1"/>
    </source>
</evidence>
<evidence type="ECO:0000313" key="2">
    <source>
        <dbReference type="Proteomes" id="UP000255460"/>
    </source>
</evidence>
<reference evidence="1 2" key="1">
    <citation type="submission" date="2018-06" db="EMBL/GenBank/DDBJ databases">
        <authorList>
            <consortium name="Pathogen Informatics"/>
            <person name="Doyle S."/>
        </authorList>
    </citation>
    <scope>NUCLEOTIDE SEQUENCE [LARGE SCALE GENOMIC DNA]</scope>
    <source>
        <strain evidence="1 2">NCTC10418</strain>
    </source>
</reference>
<accession>A0A376KK12</accession>
<name>A0A376KK12_ECOLX</name>
<gene>
    <name evidence="1" type="primary">yhfK_2</name>
    <name evidence="1" type="ORF">NCTC10418_00640</name>
</gene>
<dbReference type="AlphaFoldDB" id="A0A376KK12"/>
<organism evidence="1 2">
    <name type="scientific">Escherichia coli</name>
    <dbReference type="NCBI Taxonomy" id="562"/>
    <lineage>
        <taxon>Bacteria</taxon>
        <taxon>Pseudomonadati</taxon>
        <taxon>Pseudomonadota</taxon>
        <taxon>Gammaproteobacteria</taxon>
        <taxon>Enterobacterales</taxon>
        <taxon>Enterobacteriaceae</taxon>
        <taxon>Escherichia</taxon>
    </lineage>
</organism>
<dbReference type="Proteomes" id="UP000255460">
    <property type="component" value="Unassembled WGS sequence"/>
</dbReference>